<dbReference type="RefSeq" id="WP_163668992.1">
    <property type="nucleotide sequence ID" value="NZ_AP022565.1"/>
</dbReference>
<evidence type="ECO:0000256" key="1">
    <source>
        <dbReference type="SAM" id="Phobius"/>
    </source>
</evidence>
<protein>
    <submittedName>
        <fullName evidence="4">Putative Mce family protein</fullName>
    </submittedName>
</protein>
<feature type="transmembrane region" description="Helical" evidence="1">
    <location>
        <begin position="7"/>
        <end position="30"/>
    </location>
</feature>
<sequence>MKAKIHLPIVGFVIFVVVAVVLTALVYGSLRRDTAGPTDAYSALFTDVTGLREGDDVRVAGVRVGRVDSVALDGDIARVMFRLQRDQQIYPHTVVSVRYQNIVGQRYLGLLGGPRGPADRGLPPGSELGLDQTEPSFDVGALLNGFEPLFTLLDPQQADALSQALIDAFQGDSGAIASLVVQATEVSAVFAERDEVLHNMITGLKAATENLARQDANLDSVVTNARRMITELNLRRQTLVDSVGSLTGAAARLATIGEGVYPQLSEFAYREPGIAKHIVSERDQIAFLGANLPLLLKGLARVSQEGSYGNAYVCSLNMMGFFPGLNNLVPRIVELASPGNVVKQSQKCRPAQ</sequence>
<accession>A0A6N4V1C5</accession>
<reference evidence="4 5" key="1">
    <citation type="journal article" date="2019" name="Emerg. Microbes Infect.">
        <title>Comprehensive subspecies identification of 175 nontuberculous mycobacteria species based on 7547 genomic profiles.</title>
        <authorList>
            <person name="Matsumoto Y."/>
            <person name="Kinjo T."/>
            <person name="Motooka D."/>
            <person name="Nabeya D."/>
            <person name="Jung N."/>
            <person name="Uechi K."/>
            <person name="Horii T."/>
            <person name="Iida T."/>
            <person name="Fujita J."/>
            <person name="Nakamura S."/>
        </authorList>
    </citation>
    <scope>NUCLEOTIDE SEQUENCE [LARGE SCALE GENOMIC DNA]</scope>
    <source>
        <strain evidence="4 5">JCM 12272</strain>
    </source>
</reference>
<feature type="domain" description="Mammalian cell entry C-terminal" evidence="3">
    <location>
        <begin position="120"/>
        <end position="256"/>
    </location>
</feature>
<evidence type="ECO:0000313" key="5">
    <source>
        <dbReference type="Proteomes" id="UP000466906"/>
    </source>
</evidence>
<dbReference type="GO" id="GO:0005576">
    <property type="term" value="C:extracellular region"/>
    <property type="evidence" value="ECO:0007669"/>
    <property type="project" value="TreeGrafter"/>
</dbReference>
<dbReference type="GO" id="GO:0051701">
    <property type="term" value="P:biological process involved in interaction with host"/>
    <property type="evidence" value="ECO:0007669"/>
    <property type="project" value="TreeGrafter"/>
</dbReference>
<keyword evidence="5" id="KW-1185">Reference proteome</keyword>
<dbReference type="Pfam" id="PF11887">
    <property type="entry name" value="Mce4_CUP1"/>
    <property type="match status" value="1"/>
</dbReference>
<dbReference type="Proteomes" id="UP000466906">
    <property type="component" value="Chromosome"/>
</dbReference>
<name>A0A6N4V1C5_9MYCO</name>
<keyword evidence="1" id="KW-0472">Membrane</keyword>
<keyword evidence="1" id="KW-0812">Transmembrane</keyword>
<evidence type="ECO:0000259" key="2">
    <source>
        <dbReference type="Pfam" id="PF02470"/>
    </source>
</evidence>
<evidence type="ECO:0000313" key="4">
    <source>
        <dbReference type="EMBL" id="BBX30105.1"/>
    </source>
</evidence>
<dbReference type="AlphaFoldDB" id="A0A6N4V1C5"/>
<dbReference type="PANTHER" id="PTHR33371">
    <property type="entry name" value="INTERMEMBRANE PHOSPHOLIPID TRANSPORT SYSTEM BINDING PROTEIN MLAD-RELATED"/>
    <property type="match status" value="1"/>
</dbReference>
<evidence type="ECO:0000259" key="3">
    <source>
        <dbReference type="Pfam" id="PF11887"/>
    </source>
</evidence>
<feature type="domain" description="Mce/MlaD" evidence="2">
    <location>
        <begin position="39"/>
        <end position="111"/>
    </location>
</feature>
<dbReference type="Pfam" id="PF02470">
    <property type="entry name" value="MlaD"/>
    <property type="match status" value="1"/>
</dbReference>
<proteinExistence type="predicted"/>
<dbReference type="InterPro" id="IPR024516">
    <property type="entry name" value="Mce_C"/>
</dbReference>
<dbReference type="InterPro" id="IPR052336">
    <property type="entry name" value="MlaD_Phospholipid_Transporter"/>
</dbReference>
<dbReference type="EMBL" id="AP022565">
    <property type="protein sequence ID" value="BBX30105.1"/>
    <property type="molecule type" value="Genomic_DNA"/>
</dbReference>
<dbReference type="NCBIfam" id="TIGR00996">
    <property type="entry name" value="Mtu_fam_mce"/>
    <property type="match status" value="1"/>
</dbReference>
<organism evidence="4 5">
    <name type="scientific">Mycolicibacterium alvei</name>
    <dbReference type="NCBI Taxonomy" id="67081"/>
    <lineage>
        <taxon>Bacteria</taxon>
        <taxon>Bacillati</taxon>
        <taxon>Actinomycetota</taxon>
        <taxon>Actinomycetes</taxon>
        <taxon>Mycobacteriales</taxon>
        <taxon>Mycobacteriaceae</taxon>
        <taxon>Mycolicibacterium</taxon>
    </lineage>
</organism>
<gene>
    <name evidence="4" type="ORF">MALV_52300</name>
</gene>
<dbReference type="InterPro" id="IPR003399">
    <property type="entry name" value="Mce/MlaD"/>
</dbReference>
<dbReference type="KEGG" id="malv:MALV_52300"/>
<keyword evidence="1" id="KW-1133">Transmembrane helix</keyword>
<dbReference type="PANTHER" id="PTHR33371:SF17">
    <property type="entry name" value="MCE-FAMILY PROTEIN MCE1B"/>
    <property type="match status" value="1"/>
</dbReference>
<dbReference type="InterPro" id="IPR005693">
    <property type="entry name" value="Mce"/>
</dbReference>